<comment type="caution">
    <text evidence="3">The sequence shown here is derived from an EMBL/GenBank/DDBJ whole genome shotgun (WGS) entry which is preliminary data.</text>
</comment>
<dbReference type="Gene3D" id="3.10.290.10">
    <property type="entry name" value="RNA-binding S4 domain"/>
    <property type="match status" value="1"/>
</dbReference>
<protein>
    <submittedName>
        <fullName evidence="3">RNA-binding S4 domain-containing protein</fullName>
    </submittedName>
</protein>
<dbReference type="GO" id="GO:0003723">
    <property type="term" value="F:RNA binding"/>
    <property type="evidence" value="ECO:0007669"/>
    <property type="project" value="UniProtKB-KW"/>
</dbReference>
<evidence type="ECO:0000259" key="2">
    <source>
        <dbReference type="SMART" id="SM00363"/>
    </source>
</evidence>
<accession>A0A9D1AIJ6</accession>
<sequence>MERHTFQIHTPFIKLDQFLKFTGLAETGGHAKEIVEQGIVLVNGEPCTMRGKKLYPGDQVQVDDYLLLVEGQQPGKDR</sequence>
<dbReference type="CDD" id="cd00165">
    <property type="entry name" value="S4"/>
    <property type="match status" value="1"/>
</dbReference>
<evidence type="ECO:0000313" key="4">
    <source>
        <dbReference type="Proteomes" id="UP000886749"/>
    </source>
</evidence>
<dbReference type="EMBL" id="DVGY01000078">
    <property type="protein sequence ID" value="HIR40842.1"/>
    <property type="molecule type" value="Genomic_DNA"/>
</dbReference>
<dbReference type="PROSITE" id="PS50889">
    <property type="entry name" value="S4"/>
    <property type="match status" value="1"/>
</dbReference>
<keyword evidence="1" id="KW-0694">RNA-binding</keyword>
<name>A0A9D1AIJ6_9FIRM</name>
<dbReference type="AlphaFoldDB" id="A0A9D1AIJ6"/>
<proteinExistence type="predicted"/>
<dbReference type="SMART" id="SM00363">
    <property type="entry name" value="S4"/>
    <property type="match status" value="1"/>
</dbReference>
<dbReference type="InterPro" id="IPR002942">
    <property type="entry name" value="S4_RNA-bd"/>
</dbReference>
<dbReference type="InterPro" id="IPR036986">
    <property type="entry name" value="S4_RNA-bd_sf"/>
</dbReference>
<evidence type="ECO:0000313" key="3">
    <source>
        <dbReference type="EMBL" id="HIR40842.1"/>
    </source>
</evidence>
<evidence type="ECO:0000256" key="1">
    <source>
        <dbReference type="PROSITE-ProRule" id="PRU00182"/>
    </source>
</evidence>
<dbReference type="SUPFAM" id="SSF55174">
    <property type="entry name" value="Alpha-L RNA-binding motif"/>
    <property type="match status" value="1"/>
</dbReference>
<feature type="domain" description="RNA-binding S4" evidence="2">
    <location>
        <begin position="13"/>
        <end position="74"/>
    </location>
</feature>
<gene>
    <name evidence="3" type="ORF">IAB36_03335</name>
</gene>
<dbReference type="Pfam" id="PF13275">
    <property type="entry name" value="S4_2"/>
    <property type="match status" value="1"/>
</dbReference>
<organism evidence="3 4">
    <name type="scientific">Candidatus Egerieicola pullicola</name>
    <dbReference type="NCBI Taxonomy" id="2840775"/>
    <lineage>
        <taxon>Bacteria</taxon>
        <taxon>Bacillati</taxon>
        <taxon>Bacillota</taxon>
        <taxon>Clostridia</taxon>
        <taxon>Eubacteriales</taxon>
        <taxon>Oscillospiraceae</taxon>
        <taxon>Oscillospiraceae incertae sedis</taxon>
        <taxon>Candidatus Egerieicola</taxon>
    </lineage>
</organism>
<reference evidence="3" key="2">
    <citation type="journal article" date="2021" name="PeerJ">
        <title>Extensive microbial diversity within the chicken gut microbiome revealed by metagenomics and culture.</title>
        <authorList>
            <person name="Gilroy R."/>
            <person name="Ravi A."/>
            <person name="Getino M."/>
            <person name="Pursley I."/>
            <person name="Horton D.L."/>
            <person name="Alikhan N.F."/>
            <person name="Baker D."/>
            <person name="Gharbi K."/>
            <person name="Hall N."/>
            <person name="Watson M."/>
            <person name="Adriaenssens E.M."/>
            <person name="Foster-Nyarko E."/>
            <person name="Jarju S."/>
            <person name="Secka A."/>
            <person name="Antonio M."/>
            <person name="Oren A."/>
            <person name="Chaudhuri R.R."/>
            <person name="La Ragione R."/>
            <person name="Hildebrand F."/>
            <person name="Pallen M.J."/>
        </authorList>
    </citation>
    <scope>NUCLEOTIDE SEQUENCE</scope>
    <source>
        <strain evidence="3">CHK184-25365</strain>
    </source>
</reference>
<reference evidence="3" key="1">
    <citation type="submission" date="2020-10" db="EMBL/GenBank/DDBJ databases">
        <authorList>
            <person name="Gilroy R."/>
        </authorList>
    </citation>
    <scope>NUCLEOTIDE SEQUENCE</scope>
    <source>
        <strain evidence="3">CHK184-25365</strain>
    </source>
</reference>
<dbReference type="Proteomes" id="UP000886749">
    <property type="component" value="Unassembled WGS sequence"/>
</dbReference>